<name>A0ABR4A8E2_9LECA</name>
<dbReference type="InterPro" id="IPR000898">
    <property type="entry name" value="Indolamine_dOase"/>
</dbReference>
<accession>A0ABR4A8E2</accession>
<gene>
    <name evidence="5" type="ORF">N7G274_007467</name>
</gene>
<comment type="catalytic activity">
    <reaction evidence="4">
        <text>L-tryptophan + O2 = N-formyl-L-kynurenine</text>
        <dbReference type="Rhea" id="RHEA:24536"/>
        <dbReference type="ChEBI" id="CHEBI:15379"/>
        <dbReference type="ChEBI" id="CHEBI:57912"/>
        <dbReference type="ChEBI" id="CHEBI:58629"/>
    </reaction>
</comment>
<evidence type="ECO:0000313" key="5">
    <source>
        <dbReference type="EMBL" id="KAL2039608.1"/>
    </source>
</evidence>
<keyword evidence="3 4" id="KW-0408">Iron</keyword>
<keyword evidence="4" id="KW-0349">Heme</keyword>
<comment type="function">
    <text evidence="4">Produces N-formyl-kynurenine through the oxidation of tryptophan.</text>
</comment>
<keyword evidence="4" id="KW-0223">Dioxygenase</keyword>
<dbReference type="PANTHER" id="PTHR28657">
    <property type="entry name" value="INDOLEAMINE 2,3-DIOXYGENASE"/>
    <property type="match status" value="1"/>
</dbReference>
<dbReference type="Pfam" id="PF01231">
    <property type="entry name" value="IDO"/>
    <property type="match status" value="1"/>
</dbReference>
<evidence type="ECO:0000256" key="1">
    <source>
        <dbReference type="ARBA" id="ARBA00007119"/>
    </source>
</evidence>
<dbReference type="EMBL" id="JBEFKJ010000024">
    <property type="protein sequence ID" value="KAL2039608.1"/>
    <property type="molecule type" value="Genomic_DNA"/>
</dbReference>
<evidence type="ECO:0000256" key="4">
    <source>
        <dbReference type="RuleBase" id="RU369119"/>
    </source>
</evidence>
<proteinExistence type="inferred from homology"/>
<sequence>MAALSMLEGYQVSPTNAFLPAEPPLRRLPKYYESWETICSDLPALIQSGQIIDTVDELQLCSTDLLTSEPEWRRAYVLLGFMANAYLWGPERPANRLPASLSIPFLAVSEHLEIPPFPTYAAQNLWNVHSIDPTQPMHDPANIHASVSFTGAPDETWFFAVPAAIEARGAPMISLALEAFEAASSHNAKLVINCLNQISGHLDGCTHILPRMYERNNPIFFYNRIRPFLSGRQISPGLSHELYYEEEDGKSRHLRYKGPTAAQSSLWQFVDIALGISHDDEVILEMRQSMPGSHRRFLAHVAKIANIREYVTSHPQESGLHAAFNMCLESLVAFRNKHLQMVSRYIVVPSRAPSKAFRKNNNESVVINGAAKGTGGTAPVEFLKQVRDETRESRLRG</sequence>
<keyword evidence="2 4" id="KW-0479">Metal-binding</keyword>
<evidence type="ECO:0000313" key="6">
    <source>
        <dbReference type="Proteomes" id="UP001590950"/>
    </source>
</evidence>
<comment type="similarity">
    <text evidence="1 4">Belongs to the indoleamine 2,3-dioxygenase family.</text>
</comment>
<dbReference type="EC" id="1.13.11.52" evidence="4"/>
<dbReference type="PANTHER" id="PTHR28657:SF10">
    <property type="entry name" value="INDOLEAMINE 2,3-DIOXYGENASE"/>
    <property type="match status" value="1"/>
</dbReference>
<dbReference type="Proteomes" id="UP001590950">
    <property type="component" value="Unassembled WGS sequence"/>
</dbReference>
<protein>
    <recommendedName>
        <fullName evidence="4">Indoleamine 2,3-dioxygenase</fullName>
        <ecNumber evidence="4">1.13.11.52</ecNumber>
    </recommendedName>
</protein>
<dbReference type="SUPFAM" id="SSF140959">
    <property type="entry name" value="Indolic compounds 2,3-dioxygenase-like"/>
    <property type="match status" value="1"/>
</dbReference>
<comment type="caution">
    <text evidence="5">The sequence shown here is derived from an EMBL/GenBank/DDBJ whole genome shotgun (WGS) entry which is preliminary data.</text>
</comment>
<organism evidence="5 6">
    <name type="scientific">Stereocaulon virgatum</name>
    <dbReference type="NCBI Taxonomy" id="373712"/>
    <lineage>
        <taxon>Eukaryota</taxon>
        <taxon>Fungi</taxon>
        <taxon>Dikarya</taxon>
        <taxon>Ascomycota</taxon>
        <taxon>Pezizomycotina</taxon>
        <taxon>Lecanoromycetes</taxon>
        <taxon>OSLEUM clade</taxon>
        <taxon>Lecanoromycetidae</taxon>
        <taxon>Lecanorales</taxon>
        <taxon>Lecanorineae</taxon>
        <taxon>Stereocaulaceae</taxon>
        <taxon>Stereocaulon</taxon>
    </lineage>
</organism>
<evidence type="ECO:0000256" key="2">
    <source>
        <dbReference type="ARBA" id="ARBA00022723"/>
    </source>
</evidence>
<evidence type="ECO:0000256" key="3">
    <source>
        <dbReference type="ARBA" id="ARBA00023004"/>
    </source>
</evidence>
<keyword evidence="6" id="KW-1185">Reference proteome</keyword>
<dbReference type="Gene3D" id="1.20.58.480">
    <property type="match status" value="1"/>
</dbReference>
<keyword evidence="4" id="KW-0560">Oxidoreductase</keyword>
<reference evidence="5 6" key="1">
    <citation type="submission" date="2024-09" db="EMBL/GenBank/DDBJ databases">
        <title>Rethinking Asexuality: The Enigmatic Case of Functional Sexual Genes in Lepraria (Stereocaulaceae).</title>
        <authorList>
            <person name="Doellman M."/>
            <person name="Sun Y."/>
            <person name="Barcenas-Pena A."/>
            <person name="Lumbsch H.T."/>
            <person name="Grewe F."/>
        </authorList>
    </citation>
    <scope>NUCLEOTIDE SEQUENCE [LARGE SCALE GENOMIC DNA]</scope>
    <source>
        <strain evidence="5 6">Mercado 3170</strain>
    </source>
</reference>
<dbReference type="InterPro" id="IPR037217">
    <property type="entry name" value="Trp/Indoleamine_2_3_dOase-like"/>
</dbReference>